<proteinExistence type="predicted"/>
<dbReference type="Pfam" id="PF10294">
    <property type="entry name" value="Methyltransf_16"/>
    <property type="match status" value="1"/>
</dbReference>
<dbReference type="GO" id="GO:0008168">
    <property type="term" value="F:methyltransferase activity"/>
    <property type="evidence" value="ECO:0007669"/>
    <property type="project" value="UniProtKB-KW"/>
</dbReference>
<accession>A0ABD1J471</accession>
<dbReference type="InterPro" id="IPR019410">
    <property type="entry name" value="Methyltransf_16"/>
</dbReference>
<dbReference type="Gene3D" id="3.40.50.150">
    <property type="entry name" value="Vaccinia Virus protein VP39"/>
    <property type="match status" value="1"/>
</dbReference>
<keyword evidence="2" id="KW-0949">S-adenosyl-L-methionine</keyword>
<name>A0ABD1J471_9TELE</name>
<keyword evidence="4" id="KW-1185">Reference proteome</keyword>
<dbReference type="GO" id="GO:0032259">
    <property type="term" value="P:methylation"/>
    <property type="evidence" value="ECO:0007669"/>
    <property type="project" value="UniProtKB-KW"/>
</dbReference>
<evidence type="ECO:0000256" key="1">
    <source>
        <dbReference type="ARBA" id="ARBA00022603"/>
    </source>
</evidence>
<sequence>MQFVPIESYLGKPSTQGKEYNINYSLVTRKEDARCEEEDVSKQEEDGDRPEKVMIWEKMEKEEKKKVWEPLSETFNVAGQEITIKLALDSYGALIWPAARALCEYLENNKEEIDMMDKAVLEIGAGTGLVSIVSCLLGAWVTASDLSDVLGNLRYNLSKNTRGRCRYTPQVAAMAWGHNLQRNFPHSVFRYDYVLAADVVYHHDCLDELLVTMEHFCRPGTTLIWANKVRFECDHTFIQRFKDAFDTTVLAEVPEEEIIIFKATFKTNWD</sequence>
<dbReference type="EMBL" id="JBHFQA010000020">
    <property type="protein sequence ID" value="KAL2081421.1"/>
    <property type="molecule type" value="Genomic_DNA"/>
</dbReference>
<evidence type="ECO:0000256" key="2">
    <source>
        <dbReference type="ARBA" id="ARBA00022691"/>
    </source>
</evidence>
<keyword evidence="1" id="KW-0808">Transferase</keyword>
<dbReference type="SUPFAM" id="SSF53335">
    <property type="entry name" value="S-adenosyl-L-methionine-dependent methyltransferases"/>
    <property type="match status" value="1"/>
</dbReference>
<gene>
    <name evidence="3" type="ORF">ACEWY4_023274</name>
</gene>
<dbReference type="Proteomes" id="UP001591681">
    <property type="component" value="Unassembled WGS sequence"/>
</dbReference>
<keyword evidence="1" id="KW-0489">Methyltransferase</keyword>
<protein>
    <submittedName>
        <fullName evidence="3">Uncharacterized protein</fullName>
    </submittedName>
</protein>
<evidence type="ECO:0000313" key="4">
    <source>
        <dbReference type="Proteomes" id="UP001591681"/>
    </source>
</evidence>
<dbReference type="PANTHER" id="PTHR14614:SF13">
    <property type="entry name" value="PROTEIN-LYSINE METHYLTRANSFERASE METTL21C"/>
    <property type="match status" value="1"/>
</dbReference>
<comment type="caution">
    <text evidence="3">The sequence shown here is derived from an EMBL/GenBank/DDBJ whole genome shotgun (WGS) entry which is preliminary data.</text>
</comment>
<evidence type="ECO:0000313" key="3">
    <source>
        <dbReference type="EMBL" id="KAL2081421.1"/>
    </source>
</evidence>
<dbReference type="InterPro" id="IPR029063">
    <property type="entry name" value="SAM-dependent_MTases_sf"/>
</dbReference>
<reference evidence="3 4" key="1">
    <citation type="submission" date="2024-09" db="EMBL/GenBank/DDBJ databases">
        <title>A chromosome-level genome assembly of Gray's grenadier anchovy, Coilia grayii.</title>
        <authorList>
            <person name="Fu Z."/>
        </authorList>
    </citation>
    <scope>NUCLEOTIDE SEQUENCE [LARGE SCALE GENOMIC DNA]</scope>
    <source>
        <strain evidence="3">G4</strain>
        <tissue evidence="3">Muscle</tissue>
    </source>
</reference>
<dbReference type="PANTHER" id="PTHR14614">
    <property type="entry name" value="HEPATOCELLULAR CARCINOMA-ASSOCIATED ANTIGEN"/>
    <property type="match status" value="1"/>
</dbReference>
<organism evidence="3 4">
    <name type="scientific">Coilia grayii</name>
    <name type="common">Gray's grenadier anchovy</name>
    <dbReference type="NCBI Taxonomy" id="363190"/>
    <lineage>
        <taxon>Eukaryota</taxon>
        <taxon>Metazoa</taxon>
        <taxon>Chordata</taxon>
        <taxon>Craniata</taxon>
        <taxon>Vertebrata</taxon>
        <taxon>Euteleostomi</taxon>
        <taxon>Actinopterygii</taxon>
        <taxon>Neopterygii</taxon>
        <taxon>Teleostei</taxon>
        <taxon>Clupei</taxon>
        <taxon>Clupeiformes</taxon>
        <taxon>Clupeoidei</taxon>
        <taxon>Engraulidae</taxon>
        <taxon>Coilinae</taxon>
        <taxon>Coilia</taxon>
    </lineage>
</organism>
<dbReference type="AlphaFoldDB" id="A0ABD1J471"/>